<dbReference type="Proteomes" id="UP000033772">
    <property type="component" value="Unassembled WGS sequence"/>
</dbReference>
<reference evidence="7" key="1">
    <citation type="submission" date="2016-10" db="EMBL/GenBank/DDBJ databases">
        <title>Draft Genome Sequence of Nocardioides luteus Strain BAFB, an Alkane-Degrading Bacterium Isolated from JP-7 Polluted Soil.</title>
        <authorList>
            <person name="Brown L."/>
            <person name="Ruiz O.N."/>
            <person name="Gunasekera T."/>
        </authorList>
    </citation>
    <scope>NUCLEOTIDE SEQUENCE [LARGE SCALE GENOMIC DNA]</scope>
    <source>
        <strain evidence="7">BAFB</strain>
    </source>
</reference>
<dbReference type="InterPro" id="IPR036271">
    <property type="entry name" value="Tet_transcr_reg_TetR-rel_C_sf"/>
</dbReference>
<keyword evidence="2" id="KW-0805">Transcription regulation</keyword>
<evidence type="ECO:0000256" key="5">
    <source>
        <dbReference type="PROSITE-ProRule" id="PRU00335"/>
    </source>
</evidence>
<evidence type="ECO:0000256" key="2">
    <source>
        <dbReference type="ARBA" id="ARBA00023015"/>
    </source>
</evidence>
<dbReference type="Pfam" id="PF00440">
    <property type="entry name" value="TetR_N"/>
    <property type="match status" value="1"/>
</dbReference>
<accession>A0A1J4N6Z9</accession>
<dbReference type="PROSITE" id="PS50977">
    <property type="entry name" value="HTH_TETR_2"/>
    <property type="match status" value="1"/>
</dbReference>
<dbReference type="AlphaFoldDB" id="A0A1J4N6Z9"/>
<sequence>MVRVSADERRRLLVQAAIRVMARDGVAQATTRSIVAEADMALGAFHYCFRSKEELLEQVITTITSHTLAPALEIIEGSGTLEEKLRGGLASYWQHVLDNPDEHRVTYELTQYATRNPALAEFARKQYRTYLDAHTQVIETLAASTGVTWAVEEAVLARYLTAIVDGLTLLYLNEGDAETAGAAIDLAATQLLGLVVQGS</sequence>
<evidence type="ECO:0000259" key="6">
    <source>
        <dbReference type="PROSITE" id="PS50977"/>
    </source>
</evidence>
<dbReference type="STRING" id="1844.UG56_007860"/>
<evidence type="ECO:0000313" key="7">
    <source>
        <dbReference type="EMBL" id="OIJ27290.1"/>
    </source>
</evidence>
<dbReference type="Pfam" id="PF13977">
    <property type="entry name" value="TetR_C_6"/>
    <property type="match status" value="1"/>
</dbReference>
<dbReference type="PANTHER" id="PTHR30055">
    <property type="entry name" value="HTH-TYPE TRANSCRIPTIONAL REGULATOR RUTR"/>
    <property type="match status" value="1"/>
</dbReference>
<feature type="DNA-binding region" description="H-T-H motif" evidence="5">
    <location>
        <begin position="30"/>
        <end position="49"/>
    </location>
</feature>
<keyword evidence="8" id="KW-1185">Reference proteome</keyword>
<evidence type="ECO:0000256" key="4">
    <source>
        <dbReference type="ARBA" id="ARBA00023163"/>
    </source>
</evidence>
<dbReference type="InterPro" id="IPR009057">
    <property type="entry name" value="Homeodomain-like_sf"/>
</dbReference>
<evidence type="ECO:0000313" key="8">
    <source>
        <dbReference type="Proteomes" id="UP000033772"/>
    </source>
</evidence>
<dbReference type="OrthoDB" id="5242433at2"/>
<gene>
    <name evidence="7" type="ORF">UG56_007860</name>
</gene>
<keyword evidence="3 5" id="KW-0238">DNA-binding</keyword>
<proteinExistence type="predicted"/>
<evidence type="ECO:0000256" key="1">
    <source>
        <dbReference type="ARBA" id="ARBA00022491"/>
    </source>
</evidence>
<dbReference type="GO" id="GO:0003700">
    <property type="term" value="F:DNA-binding transcription factor activity"/>
    <property type="evidence" value="ECO:0007669"/>
    <property type="project" value="TreeGrafter"/>
</dbReference>
<dbReference type="Gene3D" id="1.10.357.10">
    <property type="entry name" value="Tetracycline Repressor, domain 2"/>
    <property type="match status" value="1"/>
</dbReference>
<feature type="domain" description="HTH tetR-type" evidence="6">
    <location>
        <begin position="7"/>
        <end position="67"/>
    </location>
</feature>
<dbReference type="EMBL" id="JZDQ02000009">
    <property type="protein sequence ID" value="OIJ27290.1"/>
    <property type="molecule type" value="Genomic_DNA"/>
</dbReference>
<dbReference type="SUPFAM" id="SSF48498">
    <property type="entry name" value="Tetracyclin repressor-like, C-terminal domain"/>
    <property type="match status" value="1"/>
</dbReference>
<organism evidence="7 8">
    <name type="scientific">Nocardioides luteus</name>
    <dbReference type="NCBI Taxonomy" id="1844"/>
    <lineage>
        <taxon>Bacteria</taxon>
        <taxon>Bacillati</taxon>
        <taxon>Actinomycetota</taxon>
        <taxon>Actinomycetes</taxon>
        <taxon>Propionibacteriales</taxon>
        <taxon>Nocardioidaceae</taxon>
        <taxon>Nocardioides</taxon>
    </lineage>
</organism>
<evidence type="ECO:0000256" key="3">
    <source>
        <dbReference type="ARBA" id="ARBA00023125"/>
    </source>
</evidence>
<dbReference type="InterPro" id="IPR050109">
    <property type="entry name" value="HTH-type_TetR-like_transc_reg"/>
</dbReference>
<comment type="caution">
    <text evidence="7">The sequence shown here is derived from an EMBL/GenBank/DDBJ whole genome shotgun (WGS) entry which is preliminary data.</text>
</comment>
<dbReference type="GO" id="GO:0000976">
    <property type="term" value="F:transcription cis-regulatory region binding"/>
    <property type="evidence" value="ECO:0007669"/>
    <property type="project" value="TreeGrafter"/>
</dbReference>
<dbReference type="InterPro" id="IPR039538">
    <property type="entry name" value="BetI_C"/>
</dbReference>
<dbReference type="SUPFAM" id="SSF46689">
    <property type="entry name" value="Homeodomain-like"/>
    <property type="match status" value="1"/>
</dbReference>
<protein>
    <recommendedName>
        <fullName evidence="6">HTH tetR-type domain-containing protein</fullName>
    </recommendedName>
</protein>
<dbReference type="InterPro" id="IPR001647">
    <property type="entry name" value="HTH_TetR"/>
</dbReference>
<dbReference type="PANTHER" id="PTHR30055:SF234">
    <property type="entry name" value="HTH-TYPE TRANSCRIPTIONAL REGULATOR BETI"/>
    <property type="match status" value="1"/>
</dbReference>
<keyword evidence="4" id="KW-0804">Transcription</keyword>
<keyword evidence="1" id="KW-0678">Repressor</keyword>
<name>A0A1J4N6Z9_9ACTN</name>